<dbReference type="Pfam" id="PF13649">
    <property type="entry name" value="Methyltransf_25"/>
    <property type="match status" value="1"/>
</dbReference>
<keyword evidence="4" id="KW-1185">Reference proteome</keyword>
<feature type="region of interest" description="Disordered" evidence="1">
    <location>
        <begin position="166"/>
        <end position="213"/>
    </location>
</feature>
<dbReference type="InterPro" id="IPR050508">
    <property type="entry name" value="Methyltransf_Superfamily"/>
</dbReference>
<reference evidence="3 4" key="1">
    <citation type="journal article" date="2014" name="Int. J. Syst. Evol. Microbiol.">
        <title>Arthrobacter pityocampae sp. nov., isolated from Thaumetopoea pityocampa (Lep., Thaumetopoeidae).</title>
        <authorList>
            <person name="Ince I.A."/>
            <person name="Demirbag Z."/>
            <person name="Kati H."/>
        </authorList>
    </citation>
    <scope>NUCLEOTIDE SEQUENCE [LARGE SCALE GENOMIC DNA]</scope>
    <source>
        <strain evidence="3 4">Tp2</strain>
    </source>
</reference>
<evidence type="ECO:0000256" key="1">
    <source>
        <dbReference type="SAM" id="MobiDB-lite"/>
    </source>
</evidence>
<evidence type="ECO:0000313" key="3">
    <source>
        <dbReference type="EMBL" id="PPB50817.1"/>
    </source>
</evidence>
<proteinExistence type="predicted"/>
<name>A0A2S5J1Z6_9MICC</name>
<feature type="compositionally biased region" description="Basic and acidic residues" evidence="1">
    <location>
        <begin position="189"/>
        <end position="202"/>
    </location>
</feature>
<dbReference type="Proteomes" id="UP000239297">
    <property type="component" value="Unassembled WGS sequence"/>
</dbReference>
<protein>
    <recommendedName>
        <fullName evidence="2">Methyltransferase domain-containing protein</fullName>
    </recommendedName>
</protein>
<organism evidence="3 4">
    <name type="scientific">Arthrobacter pityocampae</name>
    <dbReference type="NCBI Taxonomy" id="547334"/>
    <lineage>
        <taxon>Bacteria</taxon>
        <taxon>Bacillati</taxon>
        <taxon>Actinomycetota</taxon>
        <taxon>Actinomycetes</taxon>
        <taxon>Micrococcales</taxon>
        <taxon>Micrococcaceae</taxon>
        <taxon>Arthrobacter</taxon>
    </lineage>
</organism>
<dbReference type="AlphaFoldDB" id="A0A2S5J1Z6"/>
<dbReference type="EMBL" id="PRKW01000001">
    <property type="protein sequence ID" value="PPB50817.1"/>
    <property type="molecule type" value="Genomic_DNA"/>
</dbReference>
<dbReference type="OrthoDB" id="9795634at2"/>
<gene>
    <name evidence="3" type="ORF">C4K88_02800</name>
</gene>
<dbReference type="PANTHER" id="PTHR42912">
    <property type="entry name" value="METHYLTRANSFERASE"/>
    <property type="match status" value="1"/>
</dbReference>
<dbReference type="GO" id="GO:0008168">
    <property type="term" value="F:methyltransferase activity"/>
    <property type="evidence" value="ECO:0007669"/>
    <property type="project" value="TreeGrafter"/>
</dbReference>
<dbReference type="Gene3D" id="3.40.50.150">
    <property type="entry name" value="Vaccinia Virus protein VP39"/>
    <property type="match status" value="1"/>
</dbReference>
<dbReference type="SUPFAM" id="SSF53335">
    <property type="entry name" value="S-adenosyl-L-methionine-dependent methyltransferases"/>
    <property type="match status" value="1"/>
</dbReference>
<evidence type="ECO:0000313" key="4">
    <source>
        <dbReference type="Proteomes" id="UP000239297"/>
    </source>
</evidence>
<sequence length="308" mass="32248">MSARSAATLSDGGAEDHDRLAPAVWNPVGNAVVAAADILVGERVLDLFASTGTGTIPAAQLTGPDGCVDAVDRSPSMLDLAEAKAEALGLAGVFFHRTEPARWTPEAPYDAVVSCYGVLLLEDLDADMDRIVRLLRPGGRVALSTWDDGGLEPIGELLLDALRDVAGPTLDRPTPDGTAPDGTAPDGAAPDREGASDVDRPARPATPAGPSGTAFVENYRKLASTDRLTDWLHARGLVNVRVEPFGLRVPLDPDTAWSLALGTGYRGLLPEDPGALQRVRSAFEERLGNAFVLNADSLIAVAEYQPAG</sequence>
<accession>A0A2S5J1Z6</accession>
<dbReference type="InterPro" id="IPR029063">
    <property type="entry name" value="SAM-dependent_MTases_sf"/>
</dbReference>
<dbReference type="InterPro" id="IPR041698">
    <property type="entry name" value="Methyltransf_25"/>
</dbReference>
<dbReference type="RefSeq" id="WP_104120081.1">
    <property type="nucleotide sequence ID" value="NZ_PRKW01000001.1"/>
</dbReference>
<comment type="caution">
    <text evidence="3">The sequence shown here is derived from an EMBL/GenBank/DDBJ whole genome shotgun (WGS) entry which is preliminary data.</text>
</comment>
<feature type="compositionally biased region" description="Low complexity" evidence="1">
    <location>
        <begin position="175"/>
        <end position="188"/>
    </location>
</feature>
<feature type="domain" description="Methyltransferase" evidence="2">
    <location>
        <begin position="44"/>
        <end position="139"/>
    </location>
</feature>
<evidence type="ECO:0000259" key="2">
    <source>
        <dbReference type="Pfam" id="PF13649"/>
    </source>
</evidence>
<dbReference type="CDD" id="cd02440">
    <property type="entry name" value="AdoMet_MTases"/>
    <property type="match status" value="1"/>
</dbReference>